<protein>
    <submittedName>
        <fullName evidence="2">Uncharacterized protein</fullName>
    </submittedName>
</protein>
<name>A0A0E0JC69_ORYNI</name>
<reference evidence="2" key="1">
    <citation type="submission" date="2015-04" db="UniProtKB">
        <authorList>
            <consortium name="EnsemblPlants"/>
        </authorList>
    </citation>
    <scope>IDENTIFICATION</scope>
    <source>
        <strain evidence="2">SL10</strain>
    </source>
</reference>
<dbReference type="AlphaFoldDB" id="A0A0E0JC69"/>
<feature type="region of interest" description="Disordered" evidence="1">
    <location>
        <begin position="127"/>
        <end position="163"/>
    </location>
</feature>
<feature type="region of interest" description="Disordered" evidence="1">
    <location>
        <begin position="60"/>
        <end position="92"/>
    </location>
</feature>
<keyword evidence="3" id="KW-1185">Reference proteome</keyword>
<dbReference type="Gramene" id="ONIVA12G17140.1">
    <property type="protein sequence ID" value="ONIVA12G17140.1"/>
    <property type="gene ID" value="ONIVA12G17140"/>
</dbReference>
<evidence type="ECO:0000313" key="2">
    <source>
        <dbReference type="EnsemblPlants" id="ONIVA12G17140.1"/>
    </source>
</evidence>
<reference evidence="2" key="2">
    <citation type="submission" date="2018-04" db="EMBL/GenBank/DDBJ databases">
        <title>OnivRS2 (Oryza nivara Reference Sequence Version 2).</title>
        <authorList>
            <person name="Zhang J."/>
            <person name="Kudrna D."/>
            <person name="Lee S."/>
            <person name="Talag J."/>
            <person name="Rajasekar S."/>
            <person name="Welchert J."/>
            <person name="Hsing Y.-I."/>
            <person name="Wing R.A."/>
        </authorList>
    </citation>
    <scope>NUCLEOTIDE SEQUENCE [LARGE SCALE GENOMIC DNA]</scope>
    <source>
        <strain evidence="2">SL10</strain>
    </source>
</reference>
<evidence type="ECO:0000256" key="1">
    <source>
        <dbReference type="SAM" id="MobiDB-lite"/>
    </source>
</evidence>
<organism evidence="2">
    <name type="scientific">Oryza nivara</name>
    <name type="common">Indian wild rice</name>
    <name type="synonym">Oryza sativa f. spontanea</name>
    <dbReference type="NCBI Taxonomy" id="4536"/>
    <lineage>
        <taxon>Eukaryota</taxon>
        <taxon>Viridiplantae</taxon>
        <taxon>Streptophyta</taxon>
        <taxon>Embryophyta</taxon>
        <taxon>Tracheophyta</taxon>
        <taxon>Spermatophyta</taxon>
        <taxon>Magnoliopsida</taxon>
        <taxon>Liliopsida</taxon>
        <taxon>Poales</taxon>
        <taxon>Poaceae</taxon>
        <taxon>BOP clade</taxon>
        <taxon>Oryzoideae</taxon>
        <taxon>Oryzeae</taxon>
        <taxon>Oryzinae</taxon>
        <taxon>Oryza</taxon>
    </lineage>
</organism>
<dbReference type="STRING" id="4536.A0A0E0JC69"/>
<dbReference type="HOGENOM" id="CLU_1059179_0_0_1"/>
<sequence>MERAVGSVRVTVFGRLAELSLSSCCPRLRLRAVRRLALHTLDHLEVLDINGVDDLEALDVSAPKPPVPEPERPLLLPPSPRRVSRPPVGTAATRSISPFRSGLARVRRLDGPLKLAVVRRRDQFDRRPLHHAAPAGLLSRRRPSRHGARDAQPAEADSGGDAVAGECEDLRDDKCTLSLFSLLKASPFPFPQIAGPFRHRSLHPSSQPKCPTAVTARFPHHPPSARRNAAPTHRTICRVHFGICVPSATSRHPMIEQPHYMII</sequence>
<dbReference type="EnsemblPlants" id="ONIVA12G17140.1">
    <property type="protein sequence ID" value="ONIVA12G17140.1"/>
    <property type="gene ID" value="ONIVA12G17140"/>
</dbReference>
<evidence type="ECO:0000313" key="3">
    <source>
        <dbReference type="Proteomes" id="UP000006591"/>
    </source>
</evidence>
<accession>A0A0E0JC69</accession>
<dbReference type="Proteomes" id="UP000006591">
    <property type="component" value="Chromosome 12"/>
</dbReference>
<proteinExistence type="predicted"/>